<gene>
    <name evidence="2" type="ORF">VSS16_05190</name>
</gene>
<dbReference type="Proteomes" id="UP001585080">
    <property type="component" value="Unassembled WGS sequence"/>
</dbReference>
<feature type="region of interest" description="Disordered" evidence="1">
    <location>
        <begin position="41"/>
        <end position="65"/>
    </location>
</feature>
<evidence type="ECO:0000256" key="1">
    <source>
        <dbReference type="SAM" id="MobiDB-lite"/>
    </source>
</evidence>
<comment type="caution">
    <text evidence="2">The sequence shown here is derived from an EMBL/GenBank/DDBJ whole genome shotgun (WGS) entry which is preliminary data.</text>
</comment>
<feature type="compositionally biased region" description="Basic residues" evidence="1">
    <location>
        <begin position="56"/>
        <end position="65"/>
    </location>
</feature>
<organism evidence="2 3">
    <name type="scientific">Streptomyces broussonetiae</name>
    <dbReference type="NCBI Taxonomy" id="2686304"/>
    <lineage>
        <taxon>Bacteria</taxon>
        <taxon>Bacillati</taxon>
        <taxon>Actinomycetota</taxon>
        <taxon>Actinomycetes</taxon>
        <taxon>Kitasatosporales</taxon>
        <taxon>Streptomycetaceae</taxon>
        <taxon>Streptomyces</taxon>
    </lineage>
</organism>
<sequence length="65" mass="7147">MSGPSSAPRGERAPAPGVTWNTELVPLGEVVVDCDGDESPFGWTELPKPNRETRRAMQRAARRKK</sequence>
<evidence type="ECO:0000313" key="2">
    <source>
        <dbReference type="EMBL" id="MFB8772129.1"/>
    </source>
</evidence>
<protein>
    <recommendedName>
        <fullName evidence="4">MbtH family NRPS accessory protein</fullName>
    </recommendedName>
</protein>
<reference evidence="2 3" key="1">
    <citation type="submission" date="2024-01" db="EMBL/GenBank/DDBJ databases">
        <title>Genome mining of biosynthetic gene clusters to explore secondary metabolites of Streptomyces sp.</title>
        <authorList>
            <person name="Baig A."/>
            <person name="Ajitkumar Shintre N."/>
            <person name="Kumar H."/>
            <person name="Anbarasu A."/>
            <person name="Ramaiah S."/>
        </authorList>
    </citation>
    <scope>NUCLEOTIDE SEQUENCE [LARGE SCALE GENOMIC DNA]</scope>
    <source>
        <strain evidence="2 3">A57</strain>
    </source>
</reference>
<dbReference type="RefSeq" id="WP_376731110.1">
    <property type="nucleotide sequence ID" value="NZ_JAYMRP010000003.1"/>
</dbReference>
<dbReference type="EMBL" id="JAYMRP010000003">
    <property type="protein sequence ID" value="MFB8772129.1"/>
    <property type="molecule type" value="Genomic_DNA"/>
</dbReference>
<name>A0ABV5E5K5_9ACTN</name>
<evidence type="ECO:0000313" key="3">
    <source>
        <dbReference type="Proteomes" id="UP001585080"/>
    </source>
</evidence>
<feature type="region of interest" description="Disordered" evidence="1">
    <location>
        <begin position="1"/>
        <end position="21"/>
    </location>
</feature>
<evidence type="ECO:0008006" key="4">
    <source>
        <dbReference type="Google" id="ProtNLM"/>
    </source>
</evidence>
<keyword evidence="3" id="KW-1185">Reference proteome</keyword>
<accession>A0ABV5E5K5</accession>
<proteinExistence type="predicted"/>